<dbReference type="PANTHER" id="PTHR24094">
    <property type="entry name" value="SECRETED PROTEIN"/>
    <property type="match status" value="1"/>
</dbReference>
<reference evidence="2 3" key="1">
    <citation type="submission" date="2018-11" db="EMBL/GenBank/DDBJ databases">
        <authorList>
            <person name="Da X."/>
        </authorList>
    </citation>
    <scope>NUCLEOTIDE SEQUENCE [LARGE SCALE GENOMIC DNA]</scope>
    <source>
        <strain evidence="2 3">S14-144</strain>
    </source>
</reference>
<reference evidence="2 3" key="2">
    <citation type="submission" date="2018-12" db="EMBL/GenBank/DDBJ databases">
        <title>Nakamurella antarcticus sp. nov., isolated from Antarctica South Shetland Islands soil.</title>
        <authorList>
            <person name="Peng F."/>
        </authorList>
    </citation>
    <scope>NUCLEOTIDE SEQUENCE [LARGE SCALE GENOMIC DNA]</scope>
    <source>
        <strain evidence="2 3">S14-144</strain>
    </source>
</reference>
<sequence length="192" mass="20756">MTGYSREQFGQRWTDDVAVGGGHNGCDTRNDVLRRSMAVPVLKPGTQGCVVLSGTLDDPYTGRVIVFQRGEQTSSTAQIDHVVALADAWRTGAQQLSPEQRANFANDPLELLAVDGPTNQAKGASNAASWLPPQKSYRCAYVARQVAVKAKYGLWVTAPEKLAIQQVLRLCPGEKLPAESDVDVLVPVPVRN</sequence>
<gene>
    <name evidence="2" type="ORF">EH165_14020</name>
</gene>
<dbReference type="KEGG" id="nak:EH165_14020"/>
<proteinExistence type="predicted"/>
<dbReference type="Proteomes" id="UP000268084">
    <property type="component" value="Chromosome"/>
</dbReference>
<dbReference type="OrthoDB" id="5196645at2"/>
<keyword evidence="2" id="KW-0378">Hydrolase</keyword>
<accession>A0A3G8ZR67</accession>
<protein>
    <submittedName>
        <fullName evidence="2">HNH endonuclease</fullName>
    </submittedName>
</protein>
<organism evidence="2 3">
    <name type="scientific">Nakamurella antarctica</name>
    <dbReference type="NCBI Taxonomy" id="1902245"/>
    <lineage>
        <taxon>Bacteria</taxon>
        <taxon>Bacillati</taxon>
        <taxon>Actinomycetota</taxon>
        <taxon>Actinomycetes</taxon>
        <taxon>Nakamurellales</taxon>
        <taxon>Nakamurellaceae</taxon>
        <taxon>Nakamurella</taxon>
    </lineage>
</organism>
<dbReference type="AlphaFoldDB" id="A0A3G8ZR67"/>
<evidence type="ECO:0000313" key="2">
    <source>
        <dbReference type="EMBL" id="AZI59638.1"/>
    </source>
</evidence>
<keyword evidence="2" id="KW-0255">Endonuclease</keyword>
<keyword evidence="2" id="KW-0540">Nuclease</keyword>
<evidence type="ECO:0000259" key="1">
    <source>
        <dbReference type="Pfam" id="PF07510"/>
    </source>
</evidence>
<dbReference type="GO" id="GO:0004519">
    <property type="term" value="F:endonuclease activity"/>
    <property type="evidence" value="ECO:0007669"/>
    <property type="project" value="UniProtKB-KW"/>
</dbReference>
<keyword evidence="3" id="KW-1185">Reference proteome</keyword>
<dbReference type="InterPro" id="IPR011089">
    <property type="entry name" value="GmrSD_C"/>
</dbReference>
<dbReference type="EMBL" id="CP034170">
    <property type="protein sequence ID" value="AZI59638.1"/>
    <property type="molecule type" value="Genomic_DNA"/>
</dbReference>
<name>A0A3G8ZR67_9ACTN</name>
<feature type="domain" description="GmrSD restriction endonucleases C-terminal" evidence="1">
    <location>
        <begin position="27"/>
        <end position="164"/>
    </location>
</feature>
<evidence type="ECO:0000313" key="3">
    <source>
        <dbReference type="Proteomes" id="UP000268084"/>
    </source>
</evidence>
<dbReference type="PANTHER" id="PTHR24094:SF15">
    <property type="entry name" value="AMP-DEPENDENT SYNTHETASE_LIGASE DOMAIN-CONTAINING PROTEIN-RELATED"/>
    <property type="match status" value="1"/>
</dbReference>
<dbReference type="Pfam" id="PF07510">
    <property type="entry name" value="GmrSD_C"/>
    <property type="match status" value="1"/>
</dbReference>